<dbReference type="Proteomes" id="UP000677918">
    <property type="component" value="Unassembled WGS sequence"/>
</dbReference>
<feature type="domain" description="N-acetyltransferase" evidence="3">
    <location>
        <begin position="2"/>
        <end position="156"/>
    </location>
</feature>
<sequence>MVQLIRAEAAHAEAIVPLYQALMQEIADRSGQAPLTGSANPTEACRQSIEQGKYTAFLAQEGDGDAVGFLSLCESFSLYAGGSFGIIQELYVKPAFRSKGIGQLLLQAAYRHAKEQNWSRLEVNTPPLPAFTTTFSFYANKGFTVSGGRKLKWTVA</sequence>
<evidence type="ECO:0000259" key="3">
    <source>
        <dbReference type="PROSITE" id="PS51186"/>
    </source>
</evidence>
<dbReference type="InterPro" id="IPR000182">
    <property type="entry name" value="GNAT_dom"/>
</dbReference>
<dbReference type="InterPro" id="IPR016181">
    <property type="entry name" value="Acyl_CoA_acyltransferase"/>
</dbReference>
<dbReference type="GO" id="GO:0016747">
    <property type="term" value="F:acyltransferase activity, transferring groups other than amino-acyl groups"/>
    <property type="evidence" value="ECO:0007669"/>
    <property type="project" value="InterPro"/>
</dbReference>
<evidence type="ECO:0000256" key="2">
    <source>
        <dbReference type="ARBA" id="ARBA00023315"/>
    </source>
</evidence>
<reference evidence="4" key="1">
    <citation type="submission" date="2021-04" db="EMBL/GenBank/DDBJ databases">
        <title>Draft genome sequence of Xylanibacillus composti strain K13.</title>
        <authorList>
            <person name="Uke A."/>
            <person name="Chhe C."/>
            <person name="Baramee S."/>
            <person name="Kosugi A."/>
        </authorList>
    </citation>
    <scope>NUCLEOTIDE SEQUENCE</scope>
    <source>
        <strain evidence="4">K13</strain>
    </source>
</reference>
<keyword evidence="1" id="KW-0808">Transferase</keyword>
<evidence type="ECO:0000256" key="1">
    <source>
        <dbReference type="ARBA" id="ARBA00022679"/>
    </source>
</evidence>
<protein>
    <submittedName>
        <fullName evidence="4">Acetyltransferase</fullName>
    </submittedName>
</protein>
<gene>
    <name evidence="4" type="ORF">XYCOK13_24300</name>
</gene>
<dbReference type="EMBL" id="BOVK01000031">
    <property type="protein sequence ID" value="GIQ69606.1"/>
    <property type="molecule type" value="Genomic_DNA"/>
</dbReference>
<comment type="caution">
    <text evidence="4">The sequence shown here is derived from an EMBL/GenBank/DDBJ whole genome shotgun (WGS) entry which is preliminary data.</text>
</comment>
<dbReference type="PANTHER" id="PTHR43877:SF2">
    <property type="entry name" value="AMINOALKYLPHOSPHONATE N-ACETYLTRANSFERASE-RELATED"/>
    <property type="match status" value="1"/>
</dbReference>
<keyword evidence="2" id="KW-0012">Acyltransferase</keyword>
<dbReference type="PANTHER" id="PTHR43877">
    <property type="entry name" value="AMINOALKYLPHOSPHONATE N-ACETYLTRANSFERASE-RELATED-RELATED"/>
    <property type="match status" value="1"/>
</dbReference>
<dbReference type="AlphaFoldDB" id="A0A8J4M3K7"/>
<dbReference type="SUPFAM" id="SSF55729">
    <property type="entry name" value="Acyl-CoA N-acyltransferases (Nat)"/>
    <property type="match status" value="1"/>
</dbReference>
<dbReference type="Pfam" id="PF13508">
    <property type="entry name" value="Acetyltransf_7"/>
    <property type="match status" value="1"/>
</dbReference>
<evidence type="ECO:0000313" key="4">
    <source>
        <dbReference type="EMBL" id="GIQ69606.1"/>
    </source>
</evidence>
<dbReference type="CDD" id="cd04301">
    <property type="entry name" value="NAT_SF"/>
    <property type="match status" value="1"/>
</dbReference>
<dbReference type="Gene3D" id="3.40.630.30">
    <property type="match status" value="1"/>
</dbReference>
<dbReference type="InterPro" id="IPR050832">
    <property type="entry name" value="Bact_Acetyltransf"/>
</dbReference>
<keyword evidence="5" id="KW-1185">Reference proteome</keyword>
<organism evidence="4 5">
    <name type="scientific">Xylanibacillus composti</name>
    <dbReference type="NCBI Taxonomy" id="1572762"/>
    <lineage>
        <taxon>Bacteria</taxon>
        <taxon>Bacillati</taxon>
        <taxon>Bacillota</taxon>
        <taxon>Bacilli</taxon>
        <taxon>Bacillales</taxon>
        <taxon>Paenibacillaceae</taxon>
        <taxon>Xylanibacillus</taxon>
    </lineage>
</organism>
<accession>A0A8J4M3K7</accession>
<dbReference type="RefSeq" id="WP_213412401.1">
    <property type="nucleotide sequence ID" value="NZ_BOVK01000031.1"/>
</dbReference>
<proteinExistence type="predicted"/>
<name>A0A8J4M3K7_9BACL</name>
<dbReference type="PROSITE" id="PS51186">
    <property type="entry name" value="GNAT"/>
    <property type="match status" value="1"/>
</dbReference>
<evidence type="ECO:0000313" key="5">
    <source>
        <dbReference type="Proteomes" id="UP000677918"/>
    </source>
</evidence>